<dbReference type="EMBL" id="DVHA01000211">
    <property type="protein sequence ID" value="HIR61234.1"/>
    <property type="molecule type" value="Genomic_DNA"/>
</dbReference>
<accession>A0A9D1DYP8</accession>
<dbReference type="Proteomes" id="UP000824241">
    <property type="component" value="Unassembled WGS sequence"/>
</dbReference>
<name>A0A9D1DYP8_9FIRM</name>
<dbReference type="AlphaFoldDB" id="A0A9D1DYP8"/>
<evidence type="ECO:0000259" key="1">
    <source>
        <dbReference type="Pfam" id="PF18810"/>
    </source>
</evidence>
<gene>
    <name evidence="2" type="ORF">IAB37_06660</name>
</gene>
<comment type="caution">
    <text evidence="2">The sequence shown here is derived from an EMBL/GenBank/DDBJ whole genome shotgun (WGS) entry which is preliminary data.</text>
</comment>
<proteinExistence type="predicted"/>
<evidence type="ECO:0000313" key="2">
    <source>
        <dbReference type="EMBL" id="HIR61234.1"/>
    </source>
</evidence>
<dbReference type="InterPro" id="IPR041110">
    <property type="entry name" value="PBECR2"/>
</dbReference>
<reference evidence="2" key="2">
    <citation type="journal article" date="2021" name="PeerJ">
        <title>Extensive microbial diversity within the chicken gut microbiome revealed by metagenomics and culture.</title>
        <authorList>
            <person name="Gilroy R."/>
            <person name="Ravi A."/>
            <person name="Getino M."/>
            <person name="Pursley I."/>
            <person name="Horton D.L."/>
            <person name="Alikhan N.F."/>
            <person name="Baker D."/>
            <person name="Gharbi K."/>
            <person name="Hall N."/>
            <person name="Watson M."/>
            <person name="Adriaenssens E.M."/>
            <person name="Foster-Nyarko E."/>
            <person name="Jarju S."/>
            <person name="Secka A."/>
            <person name="Antonio M."/>
            <person name="Oren A."/>
            <person name="Chaudhuri R.R."/>
            <person name="La Ragione R."/>
            <person name="Hildebrand F."/>
            <person name="Pallen M.J."/>
        </authorList>
    </citation>
    <scope>NUCLEOTIDE SEQUENCE</scope>
    <source>
        <strain evidence="2">CHK189-12415</strain>
    </source>
</reference>
<reference evidence="2" key="1">
    <citation type="submission" date="2020-10" db="EMBL/GenBank/DDBJ databases">
        <authorList>
            <person name="Gilroy R."/>
        </authorList>
    </citation>
    <scope>NUCLEOTIDE SEQUENCE</scope>
    <source>
        <strain evidence="2">CHK189-12415</strain>
    </source>
</reference>
<evidence type="ECO:0000313" key="3">
    <source>
        <dbReference type="Proteomes" id="UP000824241"/>
    </source>
</evidence>
<organism evidence="2 3">
    <name type="scientific">Candidatus Faecivivens stercoravium</name>
    <dbReference type="NCBI Taxonomy" id="2840803"/>
    <lineage>
        <taxon>Bacteria</taxon>
        <taxon>Bacillati</taxon>
        <taxon>Bacillota</taxon>
        <taxon>Clostridia</taxon>
        <taxon>Eubacteriales</taxon>
        <taxon>Oscillospiraceae</taxon>
        <taxon>Oscillospiraceae incertae sedis</taxon>
        <taxon>Candidatus Faecivivens</taxon>
    </lineage>
</organism>
<protein>
    <recommendedName>
        <fullName evidence="1">Phage-Barnase-EndoU-ColicinE5/D-RelE like nuclease 2 domain-containing protein</fullName>
    </recommendedName>
</protein>
<feature type="domain" description="Phage-Barnase-EndoU-ColicinE5/D-RelE like nuclease 2" evidence="1">
    <location>
        <begin position="15"/>
        <end position="122"/>
    </location>
</feature>
<sequence length="130" mass="15366">MVVIGRIDREIFRCIAEDIVTEEVVMTDNQLQHILQRHPEVFPAVLDVLRDILRDPDYIIEDKHPYTGLVVRRLETGSESLQVVLRICTSEDQPGYKNSVISCWEISERRLKNYLRNKKILYNRQVDKKE</sequence>
<dbReference type="Pfam" id="PF18810">
    <property type="entry name" value="PBECR2"/>
    <property type="match status" value="1"/>
</dbReference>